<reference evidence="1" key="1">
    <citation type="journal article" date="2015" name="Nature">
        <title>Complex archaea that bridge the gap between prokaryotes and eukaryotes.</title>
        <authorList>
            <person name="Spang A."/>
            <person name="Saw J.H."/>
            <person name="Jorgensen S.L."/>
            <person name="Zaremba-Niedzwiedzka K."/>
            <person name="Martijn J."/>
            <person name="Lind A.E."/>
            <person name="van Eijk R."/>
            <person name="Schleper C."/>
            <person name="Guy L."/>
            <person name="Ettema T.J."/>
        </authorList>
    </citation>
    <scope>NUCLEOTIDE SEQUENCE</scope>
</reference>
<name>A0A0F9DNU7_9ZZZZ</name>
<dbReference type="InterPro" id="IPR013785">
    <property type="entry name" value="Aldolase_TIM"/>
</dbReference>
<evidence type="ECO:0008006" key="2">
    <source>
        <dbReference type="Google" id="ProtNLM"/>
    </source>
</evidence>
<accession>A0A0F9DNU7</accession>
<gene>
    <name evidence="1" type="ORF">LCGC14_2466450</name>
</gene>
<dbReference type="AlphaFoldDB" id="A0A0F9DNU7"/>
<sequence length="59" mass="6176">MKLFLDTANVAAIRRAQDTGLLGGVTTNPVKIAETGKDFLKLMEQICSVVSGPVSAEAV</sequence>
<organism evidence="1">
    <name type="scientific">marine sediment metagenome</name>
    <dbReference type="NCBI Taxonomy" id="412755"/>
    <lineage>
        <taxon>unclassified sequences</taxon>
        <taxon>metagenomes</taxon>
        <taxon>ecological metagenomes</taxon>
    </lineage>
</organism>
<dbReference type="Gene3D" id="3.20.20.70">
    <property type="entry name" value="Aldolase class I"/>
    <property type="match status" value="1"/>
</dbReference>
<comment type="caution">
    <text evidence="1">The sequence shown here is derived from an EMBL/GenBank/DDBJ whole genome shotgun (WGS) entry which is preliminary data.</text>
</comment>
<evidence type="ECO:0000313" key="1">
    <source>
        <dbReference type="EMBL" id="KKL19341.1"/>
    </source>
</evidence>
<feature type="non-terminal residue" evidence="1">
    <location>
        <position position="59"/>
    </location>
</feature>
<protein>
    <recommendedName>
        <fullName evidence="2">Transaldolase</fullName>
    </recommendedName>
</protein>
<proteinExistence type="predicted"/>
<dbReference type="EMBL" id="LAZR01038521">
    <property type="protein sequence ID" value="KKL19341.1"/>
    <property type="molecule type" value="Genomic_DNA"/>
</dbReference>
<dbReference type="SUPFAM" id="SSF51569">
    <property type="entry name" value="Aldolase"/>
    <property type="match status" value="1"/>
</dbReference>